<keyword evidence="8" id="KW-0997">Cell inner membrane</keyword>
<comment type="function">
    <text evidence="8">Required for H(+) efflux immediately after light irradiation to form a rapid H(+) concentration gradient across the thylakoid membranes. Together with PxcL, contributes to transient H(+) uptake following dark to light transition.</text>
</comment>
<evidence type="ECO:0000313" key="10">
    <source>
        <dbReference type="Proteomes" id="UP000222310"/>
    </source>
</evidence>
<dbReference type="InterPro" id="IPR004282">
    <property type="entry name" value="CemA"/>
</dbReference>
<dbReference type="EMBL" id="LAHD01000031">
    <property type="protein sequence ID" value="PHK03890.1"/>
    <property type="molecule type" value="Genomic_DNA"/>
</dbReference>
<evidence type="ECO:0000256" key="2">
    <source>
        <dbReference type="ARBA" id="ARBA00022448"/>
    </source>
</evidence>
<feature type="transmembrane region" description="Helical" evidence="8">
    <location>
        <begin position="198"/>
        <end position="216"/>
    </location>
</feature>
<dbReference type="AlphaFoldDB" id="A0A9Q5ZCN8"/>
<dbReference type="Proteomes" id="UP000222310">
    <property type="component" value="Unassembled WGS sequence"/>
</dbReference>
<dbReference type="PANTHER" id="PTHR33650">
    <property type="entry name" value="CHLOROPLAST ENVELOPE MEMBRANE PROTEIN-RELATED"/>
    <property type="match status" value="1"/>
</dbReference>
<comment type="caution">
    <text evidence="9">The sequence shown here is derived from an EMBL/GenBank/DDBJ whole genome shotgun (WGS) entry which is preliminary data.</text>
</comment>
<keyword evidence="6 8" id="KW-0406">Ion transport</keyword>
<keyword evidence="7 8" id="KW-0472">Membrane</keyword>
<reference evidence="9 10" key="1">
    <citation type="submission" date="2015-02" db="EMBL/GenBank/DDBJ databases">
        <title>Nostoc linckia genome annotation.</title>
        <authorList>
            <person name="Zhou Z."/>
        </authorList>
    </citation>
    <scope>NUCLEOTIDE SEQUENCE [LARGE SCALE GENOMIC DNA]</scope>
    <source>
        <strain evidence="10">z8</strain>
    </source>
</reference>
<proteinExistence type="inferred from homology"/>
<keyword evidence="3 8" id="KW-0812">Transmembrane</keyword>
<dbReference type="GO" id="GO:0015078">
    <property type="term" value="F:proton transmembrane transporter activity"/>
    <property type="evidence" value="ECO:0007669"/>
    <property type="project" value="UniProtKB-UniRule"/>
</dbReference>
<evidence type="ECO:0000313" key="9">
    <source>
        <dbReference type="EMBL" id="PHK03890.1"/>
    </source>
</evidence>
<dbReference type="HAMAP" id="MF_01308">
    <property type="entry name" value="CemA_PxcA"/>
    <property type="match status" value="1"/>
</dbReference>
<evidence type="ECO:0000256" key="3">
    <source>
        <dbReference type="ARBA" id="ARBA00022692"/>
    </source>
</evidence>
<organism evidence="9 10">
    <name type="scientific">Nostoc linckia z8</name>
    <dbReference type="NCBI Taxonomy" id="1628746"/>
    <lineage>
        <taxon>Bacteria</taxon>
        <taxon>Bacillati</taxon>
        <taxon>Cyanobacteriota</taxon>
        <taxon>Cyanophyceae</taxon>
        <taxon>Nostocales</taxon>
        <taxon>Nostocaceae</taxon>
        <taxon>Nostoc</taxon>
    </lineage>
</organism>
<gene>
    <name evidence="8" type="primary">pxcA</name>
    <name evidence="9" type="ORF">VF08_13420</name>
</gene>
<keyword evidence="2 8" id="KW-0813">Transport</keyword>
<dbReference type="GO" id="GO:0005886">
    <property type="term" value="C:plasma membrane"/>
    <property type="evidence" value="ECO:0007669"/>
    <property type="project" value="UniProtKB-SubCell"/>
</dbReference>
<keyword evidence="8" id="KW-1003">Cell membrane</keyword>
<evidence type="ECO:0000256" key="4">
    <source>
        <dbReference type="ARBA" id="ARBA00022781"/>
    </source>
</evidence>
<evidence type="ECO:0000256" key="7">
    <source>
        <dbReference type="ARBA" id="ARBA00023136"/>
    </source>
</evidence>
<dbReference type="Pfam" id="PF03040">
    <property type="entry name" value="CemA"/>
    <property type="match status" value="1"/>
</dbReference>
<protein>
    <recommendedName>
        <fullName evidence="8">Proton extrusion protein PxcA</fullName>
    </recommendedName>
</protein>
<feature type="transmembrane region" description="Helical" evidence="8">
    <location>
        <begin position="379"/>
        <end position="400"/>
    </location>
</feature>
<keyword evidence="5 8" id="KW-1133">Transmembrane helix</keyword>
<dbReference type="PANTHER" id="PTHR33650:SF2">
    <property type="entry name" value="CHLOROPLAST ENVELOPE MEMBRANE PROTEIN"/>
    <property type="match status" value="1"/>
</dbReference>
<dbReference type="GeneID" id="57096651"/>
<name>A0A9Q5ZCN8_NOSLI</name>
<feature type="transmembrane region" description="Helical" evidence="8">
    <location>
        <begin position="298"/>
        <end position="318"/>
    </location>
</feature>
<sequence>MKKSFAIRAELLYQKVKQYWRSPNRWFVDTPERALIDAYEAAQRIKTIELEHFNGKKISSASGKYTENVMSYWQIYLDKNLAIIKIRLAEFTLSRTIIDISNSTLLEKLQVIDEIVEKYAIKNQLIDSQSQEIHKTKTKNTSESVDINEIKSTSPFEKTGVFPGSIGRSINVIKGDFSPHAEENFARNYRLSRNRTRIALRFFLILILVPLVTQHLSKELLVNPIVEKIRGENINQIFINSDMEEEALQELRNFQAELRFEYLLHQAPQLSSQEVQKKLKEKASEIAEEFRVKSNSSISNVFADLISLISFALVINFSKKEIVIVKSFIDNIVYGLSDSAKAFLIILFTDIFVGFHSPHGWEILLETLAEHLGLPANTSAIYLFIATFPVILNTIFKYWIFRYLSRLSPSALATLKEMDE</sequence>
<comment type="similarity">
    <text evidence="8">Belongs to the CemA family.</text>
</comment>
<dbReference type="RefSeq" id="WP_099070102.1">
    <property type="nucleotide sequence ID" value="NZ_LAHD01000031.1"/>
</dbReference>
<evidence type="ECO:0000256" key="5">
    <source>
        <dbReference type="ARBA" id="ARBA00022989"/>
    </source>
</evidence>
<evidence type="ECO:0000256" key="6">
    <source>
        <dbReference type="ARBA" id="ARBA00023065"/>
    </source>
</evidence>
<feature type="transmembrane region" description="Helical" evidence="8">
    <location>
        <begin position="339"/>
        <end position="359"/>
    </location>
</feature>
<evidence type="ECO:0000256" key="1">
    <source>
        <dbReference type="ARBA" id="ARBA00004141"/>
    </source>
</evidence>
<accession>A0A9Q5ZCN8</accession>
<dbReference type="NCBIfam" id="NF002703">
    <property type="entry name" value="PRK02507.1-1"/>
    <property type="match status" value="1"/>
</dbReference>
<evidence type="ECO:0000256" key="8">
    <source>
        <dbReference type="HAMAP-Rule" id="MF_01308"/>
    </source>
</evidence>
<keyword evidence="4 8" id="KW-0375">Hydrogen ion transport</keyword>
<comment type="subcellular location">
    <subcellularLocation>
        <location evidence="8">Cell inner membrane</location>
        <topology evidence="8">Multi-pass membrane protein</topology>
    </subcellularLocation>
    <subcellularLocation>
        <location evidence="1">Membrane</location>
        <topology evidence="1">Multi-pass membrane protein</topology>
    </subcellularLocation>
</comment>